<dbReference type="InterPro" id="IPR027417">
    <property type="entry name" value="P-loop_NTPase"/>
</dbReference>
<dbReference type="CDD" id="cd03215">
    <property type="entry name" value="ABC_Carb_Monos_II"/>
    <property type="match status" value="1"/>
</dbReference>
<dbReference type="EMBL" id="JACJSI010000049">
    <property type="protein sequence ID" value="MBD2532109.1"/>
    <property type="molecule type" value="Genomic_DNA"/>
</dbReference>
<keyword evidence="5" id="KW-1185">Reference proteome</keyword>
<evidence type="ECO:0000259" key="3">
    <source>
        <dbReference type="PROSITE" id="PS50893"/>
    </source>
</evidence>
<dbReference type="RefSeq" id="WP_190942770.1">
    <property type="nucleotide sequence ID" value="NZ_JACJSI010000049.1"/>
</dbReference>
<dbReference type="PANTHER" id="PTHR43790">
    <property type="entry name" value="CARBOHYDRATE TRANSPORT ATP-BINDING PROTEIN MG119-RELATED"/>
    <property type="match status" value="1"/>
</dbReference>
<evidence type="ECO:0000313" key="5">
    <source>
        <dbReference type="Proteomes" id="UP000623440"/>
    </source>
</evidence>
<feature type="domain" description="ABC transporter" evidence="3">
    <location>
        <begin position="3"/>
        <end position="236"/>
    </location>
</feature>
<dbReference type="GO" id="GO:0005524">
    <property type="term" value="F:ATP binding"/>
    <property type="evidence" value="ECO:0007669"/>
    <property type="project" value="UniProtKB-KW"/>
</dbReference>
<protein>
    <submittedName>
        <fullName evidence="4">ABC transporter ATP-binding protein</fullName>
    </submittedName>
</protein>
<dbReference type="Pfam" id="PF00005">
    <property type="entry name" value="ABC_tran"/>
    <property type="match status" value="2"/>
</dbReference>
<evidence type="ECO:0000313" key="4">
    <source>
        <dbReference type="EMBL" id="MBD2532109.1"/>
    </source>
</evidence>
<dbReference type="InterPro" id="IPR017871">
    <property type="entry name" value="ABC_transporter-like_CS"/>
</dbReference>
<keyword evidence="1" id="KW-0547">Nucleotide-binding</keyword>
<dbReference type="PROSITE" id="PS50893">
    <property type="entry name" value="ABC_TRANSPORTER_2"/>
    <property type="match status" value="2"/>
</dbReference>
<proteinExistence type="predicted"/>
<dbReference type="Proteomes" id="UP000623440">
    <property type="component" value="Unassembled WGS sequence"/>
</dbReference>
<evidence type="ECO:0000256" key="1">
    <source>
        <dbReference type="ARBA" id="ARBA00022741"/>
    </source>
</evidence>
<evidence type="ECO:0000256" key="2">
    <source>
        <dbReference type="ARBA" id="ARBA00022840"/>
    </source>
</evidence>
<gene>
    <name evidence="4" type="ORF">H6G97_21995</name>
</gene>
<dbReference type="SUPFAM" id="SSF52540">
    <property type="entry name" value="P-loop containing nucleoside triphosphate hydrolases"/>
    <property type="match status" value="2"/>
</dbReference>
<dbReference type="PANTHER" id="PTHR43790:SF4">
    <property type="entry name" value="GUANOSINE IMPORT ATP-BINDING PROTEIN NUPO"/>
    <property type="match status" value="1"/>
</dbReference>
<dbReference type="PROSITE" id="PS00211">
    <property type="entry name" value="ABC_TRANSPORTER_1"/>
    <property type="match status" value="1"/>
</dbReference>
<dbReference type="CDD" id="cd03216">
    <property type="entry name" value="ABC_Carb_Monos_I"/>
    <property type="match status" value="1"/>
</dbReference>
<dbReference type="SMART" id="SM00382">
    <property type="entry name" value="AAA"/>
    <property type="match status" value="1"/>
</dbReference>
<organism evidence="4 5">
    <name type="scientific">Nostoc flagelliforme FACHB-838</name>
    <dbReference type="NCBI Taxonomy" id="2692904"/>
    <lineage>
        <taxon>Bacteria</taxon>
        <taxon>Bacillati</taxon>
        <taxon>Cyanobacteriota</taxon>
        <taxon>Cyanophyceae</taxon>
        <taxon>Nostocales</taxon>
        <taxon>Nostocaceae</taxon>
        <taxon>Nostoc</taxon>
    </lineage>
</organism>
<reference evidence="4 5" key="1">
    <citation type="journal article" date="2020" name="ISME J.">
        <title>Comparative genomics reveals insights into cyanobacterial evolution and habitat adaptation.</title>
        <authorList>
            <person name="Chen M.Y."/>
            <person name="Teng W.K."/>
            <person name="Zhao L."/>
            <person name="Hu C.X."/>
            <person name="Zhou Y.K."/>
            <person name="Han B.P."/>
            <person name="Song L.R."/>
            <person name="Shu W.S."/>
        </authorList>
    </citation>
    <scope>NUCLEOTIDE SEQUENCE [LARGE SCALE GENOMIC DNA]</scope>
    <source>
        <strain evidence="4 5">FACHB-838</strain>
    </source>
</reference>
<keyword evidence="2 4" id="KW-0067">ATP-binding</keyword>
<dbReference type="Gene3D" id="3.40.50.300">
    <property type="entry name" value="P-loop containing nucleotide triphosphate hydrolases"/>
    <property type="match status" value="2"/>
</dbReference>
<accession>A0ABR8DUB5</accession>
<dbReference type="InterPro" id="IPR050107">
    <property type="entry name" value="ABC_carbohydrate_import_ATPase"/>
</dbReference>
<comment type="caution">
    <text evidence="4">The sequence shown here is derived from an EMBL/GenBank/DDBJ whole genome shotgun (WGS) entry which is preliminary data.</text>
</comment>
<dbReference type="InterPro" id="IPR003439">
    <property type="entry name" value="ABC_transporter-like_ATP-bd"/>
</dbReference>
<dbReference type="InterPro" id="IPR003593">
    <property type="entry name" value="AAA+_ATPase"/>
</dbReference>
<sequence>MYLRLEKISKSFNSFIANENISFSVDAGKIHAILGKNGAGKTTLMNIISGLYKPDSGKIYLKDKPVQITSPNEAIKLGIGMVYQHFMLVPQLTVTENIILGIENSWRLNLRQKQQEIAALSQAYGLEIDPTAKVENLPVGIQQRVEILKVLYRQAKLLILDEPTAVLTPTEVESLINILRQLAAAGNTIIFISHKLEEVINLCDTVTVLRRGKVVATTTTKDATPQQLAELMVGQEVGLQINKSASVIGEVIFSVQNLQVADDRGIPAVRNVSFQLRAGEILGIAGVDGNGQRELADAIAGVRSIINGKIDFSSSRTRQRIGYIPEDRQKMGLVLQFSIAQNLILNAFKSLPFCRNFLLQPLAIKNHAQVAMQEFDIRATGEDIKVSQLSGGNQQKVVLARELAGEPNLIVAMQPTRGLDVGATSAIHSRLLAERDRGAAILYISTELEEVMAMSDRIAVIYRGEFVAILDAQRATIEEIGLLMSGGTHRG</sequence>
<name>A0ABR8DUB5_9NOSO</name>
<feature type="domain" description="ABC transporter" evidence="3">
    <location>
        <begin position="253"/>
        <end position="488"/>
    </location>
</feature>